<name>A0A0U5AUB5_9BACL</name>
<evidence type="ECO:0000256" key="2">
    <source>
        <dbReference type="ARBA" id="ARBA00005268"/>
    </source>
</evidence>
<keyword evidence="4" id="KW-1133">Transmembrane helix</keyword>
<comment type="similarity">
    <text evidence="2">Belongs to the UPF0014 family.</text>
</comment>
<comment type="subcellular location">
    <subcellularLocation>
        <location evidence="1">Membrane</location>
        <topology evidence="1">Multi-pass membrane protein</topology>
    </subcellularLocation>
</comment>
<dbReference type="RefSeq" id="WP_096464586.1">
    <property type="nucleotide sequence ID" value="NZ_AP017312.1"/>
</dbReference>
<keyword evidence="5" id="KW-0472">Membrane</keyword>
<sequence length="252" mass="27181">MSTWATAASVSFVFLAMALSAWKQLGLERDLLIGMIRAAIQLITVGYVLSFVFASNHWLFIVLMILTMILVATRNAASRGQGIPHVSAYIGLTITTVTVITMGLMLILHTIEPKPQALIPISGMVIGSCMTTCSLLLNQMQQRVQSMREQIVVALSLGATARQAGVTLLREAVRAGMIPTVDVLKTVGLVQLPGMMTGLILAGASPIEAVRYQLLILFSLASSAALTSMMLGYLIYPTLFTSAHQFKGWPKK</sequence>
<keyword evidence="3" id="KW-0812">Transmembrane</keyword>
<evidence type="ECO:0000256" key="1">
    <source>
        <dbReference type="ARBA" id="ARBA00004141"/>
    </source>
</evidence>
<gene>
    <name evidence="6" type="ORF">CB4_01512</name>
</gene>
<reference evidence="6 7" key="1">
    <citation type="submission" date="2015-12" db="EMBL/GenBank/DDBJ databases">
        <title>Genome sequence of Aneurinibacillus soli.</title>
        <authorList>
            <person name="Lee J.S."/>
            <person name="Lee K.C."/>
            <person name="Kim K.K."/>
            <person name="Lee B.W."/>
        </authorList>
    </citation>
    <scope>NUCLEOTIDE SEQUENCE [LARGE SCALE GENOMIC DNA]</scope>
    <source>
        <strain evidence="6 7">CB4</strain>
    </source>
</reference>
<evidence type="ECO:0000313" key="7">
    <source>
        <dbReference type="Proteomes" id="UP000217696"/>
    </source>
</evidence>
<dbReference type="OrthoDB" id="9791807at2"/>
<evidence type="ECO:0000256" key="4">
    <source>
        <dbReference type="ARBA" id="ARBA00022989"/>
    </source>
</evidence>
<dbReference type="Pfam" id="PF03649">
    <property type="entry name" value="UPF0014"/>
    <property type="match status" value="1"/>
</dbReference>
<evidence type="ECO:0000256" key="5">
    <source>
        <dbReference type="ARBA" id="ARBA00023136"/>
    </source>
</evidence>
<dbReference type="PANTHER" id="PTHR30028:SF0">
    <property type="entry name" value="PROTEIN ALUMINUM SENSITIVE 3"/>
    <property type="match status" value="1"/>
</dbReference>
<dbReference type="InterPro" id="IPR005226">
    <property type="entry name" value="UPF0014_fam"/>
</dbReference>
<dbReference type="GO" id="GO:0005886">
    <property type="term" value="C:plasma membrane"/>
    <property type="evidence" value="ECO:0007669"/>
    <property type="project" value="TreeGrafter"/>
</dbReference>
<dbReference type="PANTHER" id="PTHR30028">
    <property type="entry name" value="UPF0014 INNER MEMBRANE PROTEIN YBBM-RELATED"/>
    <property type="match status" value="1"/>
</dbReference>
<dbReference type="EMBL" id="AP017312">
    <property type="protein sequence ID" value="BAU27338.1"/>
    <property type="molecule type" value="Genomic_DNA"/>
</dbReference>
<dbReference type="KEGG" id="asoc:CB4_01512"/>
<protein>
    <submittedName>
        <fullName evidence="6">Uncharacterized protein</fullName>
    </submittedName>
</protein>
<dbReference type="AlphaFoldDB" id="A0A0U5AUB5"/>
<dbReference type="Proteomes" id="UP000217696">
    <property type="component" value="Chromosome"/>
</dbReference>
<proteinExistence type="inferred from homology"/>
<keyword evidence="7" id="KW-1185">Reference proteome</keyword>
<accession>A0A0U5AUB5</accession>
<evidence type="ECO:0000256" key="3">
    <source>
        <dbReference type="ARBA" id="ARBA00022692"/>
    </source>
</evidence>
<organism evidence="6 7">
    <name type="scientific">Aneurinibacillus soli</name>
    <dbReference type="NCBI Taxonomy" id="1500254"/>
    <lineage>
        <taxon>Bacteria</taxon>
        <taxon>Bacillati</taxon>
        <taxon>Bacillota</taxon>
        <taxon>Bacilli</taxon>
        <taxon>Bacillales</taxon>
        <taxon>Paenibacillaceae</taxon>
        <taxon>Aneurinibacillus group</taxon>
        <taxon>Aneurinibacillus</taxon>
    </lineage>
</organism>
<evidence type="ECO:0000313" key="6">
    <source>
        <dbReference type="EMBL" id="BAU27338.1"/>
    </source>
</evidence>